<dbReference type="GO" id="GO:0004364">
    <property type="term" value="F:glutathione transferase activity"/>
    <property type="evidence" value="ECO:0007669"/>
    <property type="project" value="UniProtKB-UniRule"/>
</dbReference>
<comment type="catalytic activity">
    <reaction evidence="4">
        <text>RX + glutathione = an S-substituted glutathione + a halide anion + H(+)</text>
        <dbReference type="Rhea" id="RHEA:16437"/>
        <dbReference type="ChEBI" id="CHEBI:15378"/>
        <dbReference type="ChEBI" id="CHEBI:16042"/>
        <dbReference type="ChEBI" id="CHEBI:17792"/>
        <dbReference type="ChEBI" id="CHEBI:57925"/>
        <dbReference type="ChEBI" id="CHEBI:90779"/>
        <dbReference type="EC" id="2.5.1.18"/>
    </reaction>
</comment>
<dbReference type="FunFam" id="1.20.1050.10:FF:000047">
    <property type="entry name" value="Glutathione S-transferase P"/>
    <property type="match status" value="1"/>
</dbReference>
<dbReference type="GO" id="GO:0005634">
    <property type="term" value="C:nucleus"/>
    <property type="evidence" value="ECO:0007669"/>
    <property type="project" value="UniProtKB-SubCell"/>
</dbReference>
<accession>A0AAV7RWM6</accession>
<dbReference type="GO" id="GO:0006749">
    <property type="term" value="P:glutathione metabolic process"/>
    <property type="evidence" value="ECO:0007669"/>
    <property type="project" value="UniProtKB-UniRule"/>
</dbReference>
<sequence length="119" mass="13402">MVADGLEDLRMKYTKMIYQNYEDGKAPYIENLPKDLRPLECLISKNHDGKGLIVGSKISYADYALLDILLTHLVLAPDCLKDFPLLHAYVERLSARPNLKAFLESAARKARPINGNGKQ</sequence>
<reference evidence="6" key="1">
    <citation type="journal article" date="2022" name="bioRxiv">
        <title>Sequencing and chromosome-scale assembly of the giantPleurodeles waltlgenome.</title>
        <authorList>
            <person name="Brown T."/>
            <person name="Elewa A."/>
            <person name="Iarovenko S."/>
            <person name="Subramanian E."/>
            <person name="Araus A.J."/>
            <person name="Petzold A."/>
            <person name="Susuki M."/>
            <person name="Suzuki K.-i.T."/>
            <person name="Hayashi T."/>
            <person name="Toyoda A."/>
            <person name="Oliveira C."/>
            <person name="Osipova E."/>
            <person name="Leigh N.D."/>
            <person name="Simon A."/>
            <person name="Yun M.H."/>
        </authorList>
    </citation>
    <scope>NUCLEOTIDE SEQUENCE</scope>
    <source>
        <strain evidence="6">20211129_DDA</strain>
        <tissue evidence="6">Liver</tissue>
    </source>
</reference>
<dbReference type="InterPro" id="IPR036282">
    <property type="entry name" value="Glutathione-S-Trfase_C_sf"/>
</dbReference>
<gene>
    <name evidence="6" type="ORF">NDU88_009109</name>
</gene>
<comment type="function">
    <text evidence="4">Conjugation of reduced glutathione to a wide number of exogenous and endogenous hydrophobic electrophiles.</text>
</comment>
<dbReference type="EC" id="2.5.1.18" evidence="4"/>
<dbReference type="AlphaFoldDB" id="A0AAV7RWM6"/>
<evidence type="ECO:0000256" key="3">
    <source>
        <dbReference type="ARBA" id="ARBA00022679"/>
    </source>
</evidence>
<name>A0AAV7RWM6_PLEWA</name>
<dbReference type="PANTHER" id="PTHR11571">
    <property type="entry name" value="GLUTATHIONE S-TRANSFERASE"/>
    <property type="match status" value="1"/>
</dbReference>
<dbReference type="GO" id="GO:0005829">
    <property type="term" value="C:cytosol"/>
    <property type="evidence" value="ECO:0007669"/>
    <property type="project" value="TreeGrafter"/>
</dbReference>
<dbReference type="GO" id="GO:0005739">
    <property type="term" value="C:mitochondrion"/>
    <property type="evidence" value="ECO:0007669"/>
    <property type="project" value="UniProtKB-SubCell"/>
</dbReference>
<evidence type="ECO:0000256" key="1">
    <source>
        <dbReference type="ARBA" id="ARBA00007297"/>
    </source>
</evidence>
<keyword evidence="4" id="KW-0539">Nucleus</keyword>
<dbReference type="InterPro" id="IPR010987">
    <property type="entry name" value="Glutathione-S-Trfase_C-like"/>
</dbReference>
<dbReference type="Gene3D" id="1.20.1050.130">
    <property type="match status" value="1"/>
</dbReference>
<comment type="caution">
    <text evidence="6">The sequence shown here is derived from an EMBL/GenBank/DDBJ whole genome shotgun (WGS) entry which is preliminary data.</text>
</comment>
<dbReference type="PRINTS" id="PR01268">
    <property type="entry name" value="GSTRNSFRASEP"/>
</dbReference>
<evidence type="ECO:0000256" key="4">
    <source>
        <dbReference type="RuleBase" id="RU368105"/>
    </source>
</evidence>
<keyword evidence="3 4" id="KW-0808">Transferase</keyword>
<dbReference type="SUPFAM" id="SSF47616">
    <property type="entry name" value="GST C-terminal domain-like"/>
    <property type="match status" value="1"/>
</dbReference>
<keyword evidence="7" id="KW-1185">Reference proteome</keyword>
<dbReference type="Proteomes" id="UP001066276">
    <property type="component" value="Chromosome 5"/>
</dbReference>
<evidence type="ECO:0000256" key="2">
    <source>
        <dbReference type="ARBA" id="ARBA00011738"/>
    </source>
</evidence>
<evidence type="ECO:0000313" key="6">
    <source>
        <dbReference type="EMBL" id="KAJ1156390.1"/>
    </source>
</evidence>
<dbReference type="PANTHER" id="PTHR11571:SF141">
    <property type="entry name" value="GLUTATHIONE S-TRANSFERASE"/>
    <property type="match status" value="1"/>
</dbReference>
<dbReference type="InterPro" id="IPR050213">
    <property type="entry name" value="GST_superfamily"/>
</dbReference>
<protein>
    <recommendedName>
        <fullName evidence="4">Glutathione S-transferase</fullName>
        <ecNumber evidence="4">2.5.1.18</ecNumber>
    </recommendedName>
    <alternativeName>
        <fullName evidence="4">GST class-pi</fullName>
    </alternativeName>
</protein>
<organism evidence="6 7">
    <name type="scientific">Pleurodeles waltl</name>
    <name type="common">Iberian ribbed newt</name>
    <dbReference type="NCBI Taxonomy" id="8319"/>
    <lineage>
        <taxon>Eukaryota</taxon>
        <taxon>Metazoa</taxon>
        <taxon>Chordata</taxon>
        <taxon>Craniata</taxon>
        <taxon>Vertebrata</taxon>
        <taxon>Euteleostomi</taxon>
        <taxon>Amphibia</taxon>
        <taxon>Batrachia</taxon>
        <taxon>Caudata</taxon>
        <taxon>Salamandroidea</taxon>
        <taxon>Salamandridae</taxon>
        <taxon>Pleurodelinae</taxon>
        <taxon>Pleurodeles</taxon>
    </lineage>
</organism>
<comment type="subunit">
    <text evidence="2 4">Homodimer.</text>
</comment>
<feature type="domain" description="GST C-terminal" evidence="5">
    <location>
        <begin position="1"/>
        <end position="113"/>
    </location>
</feature>
<comment type="similarity">
    <text evidence="1 4">Belongs to the GST superfamily. Pi family.</text>
</comment>
<dbReference type="InterPro" id="IPR004046">
    <property type="entry name" value="GST_C"/>
</dbReference>
<dbReference type="PROSITE" id="PS50405">
    <property type="entry name" value="GST_CTER"/>
    <property type="match status" value="1"/>
</dbReference>
<comment type="subcellular location">
    <subcellularLocation>
        <location evidence="4">Cytoplasm</location>
    </subcellularLocation>
    <subcellularLocation>
        <location evidence="4">Mitochondrion</location>
    </subcellularLocation>
    <subcellularLocation>
        <location evidence="4">Nucleus</location>
    </subcellularLocation>
</comment>
<evidence type="ECO:0000313" key="7">
    <source>
        <dbReference type="Proteomes" id="UP001066276"/>
    </source>
</evidence>
<proteinExistence type="inferred from homology"/>
<keyword evidence="4" id="KW-0496">Mitochondrion</keyword>
<dbReference type="Pfam" id="PF14497">
    <property type="entry name" value="GST_C_3"/>
    <property type="match status" value="1"/>
</dbReference>
<evidence type="ECO:0000259" key="5">
    <source>
        <dbReference type="PROSITE" id="PS50405"/>
    </source>
</evidence>
<dbReference type="EMBL" id="JANPWB010000009">
    <property type="protein sequence ID" value="KAJ1156390.1"/>
    <property type="molecule type" value="Genomic_DNA"/>
</dbReference>
<keyword evidence="4" id="KW-0963">Cytoplasm</keyword>
<dbReference type="InterPro" id="IPR003082">
    <property type="entry name" value="GST_pi"/>
</dbReference>